<evidence type="ECO:0008006" key="3">
    <source>
        <dbReference type="Google" id="ProtNLM"/>
    </source>
</evidence>
<evidence type="ECO:0000313" key="1">
    <source>
        <dbReference type="EMBL" id="CAE6924111.1"/>
    </source>
</evidence>
<gene>
    <name evidence="1" type="ORF">R70211_04670</name>
</gene>
<reference evidence="1" key="1">
    <citation type="submission" date="2021-02" db="EMBL/GenBank/DDBJ databases">
        <authorList>
            <person name="Vanwijnsberghe S."/>
        </authorList>
    </citation>
    <scope>NUCLEOTIDE SEQUENCE</scope>
    <source>
        <strain evidence="1">R-70211</strain>
    </source>
</reference>
<dbReference type="Proteomes" id="UP000675121">
    <property type="component" value="Unassembled WGS sequence"/>
</dbReference>
<keyword evidence="2" id="KW-1185">Reference proteome</keyword>
<dbReference type="AlphaFoldDB" id="A0A9N8N539"/>
<organism evidence="1 2">
    <name type="scientific">Paraburkholderia domus</name>
    <dbReference type="NCBI Taxonomy" id="2793075"/>
    <lineage>
        <taxon>Bacteria</taxon>
        <taxon>Pseudomonadati</taxon>
        <taxon>Pseudomonadota</taxon>
        <taxon>Betaproteobacteria</taxon>
        <taxon>Burkholderiales</taxon>
        <taxon>Burkholderiaceae</taxon>
        <taxon>Paraburkholderia</taxon>
    </lineage>
</organism>
<dbReference type="Gene3D" id="3.10.310.10">
    <property type="entry name" value="Diaminopimelate Epimerase, Chain A, domain 1"/>
    <property type="match status" value="1"/>
</dbReference>
<sequence length="43" mass="4460">MPANTVRFKQIDVFTSVPVKGNPLAAVFDAEPDAAAFAASSHA</sequence>
<dbReference type="EMBL" id="CAJNAS010000013">
    <property type="protein sequence ID" value="CAE6924111.1"/>
    <property type="molecule type" value="Genomic_DNA"/>
</dbReference>
<name>A0A9N8N539_9BURK</name>
<comment type="caution">
    <text evidence="1">The sequence shown here is derived from an EMBL/GenBank/DDBJ whole genome shotgun (WGS) entry which is preliminary data.</text>
</comment>
<proteinExistence type="predicted"/>
<accession>A0A9N8N539</accession>
<dbReference type="SUPFAM" id="SSF54506">
    <property type="entry name" value="Diaminopimelate epimerase-like"/>
    <property type="match status" value="1"/>
</dbReference>
<evidence type="ECO:0000313" key="2">
    <source>
        <dbReference type="Proteomes" id="UP000675121"/>
    </source>
</evidence>
<protein>
    <recommendedName>
        <fullName evidence="3">PhzF family phenazine biosynthesis protein</fullName>
    </recommendedName>
</protein>